<dbReference type="GO" id="GO:0016705">
    <property type="term" value="F:oxidoreductase activity, acting on paired donors, with incorporation or reduction of molecular oxygen"/>
    <property type="evidence" value="ECO:0007669"/>
    <property type="project" value="InterPro"/>
</dbReference>
<reference evidence="4 5" key="1">
    <citation type="submission" date="2017-03" db="EMBL/GenBank/DDBJ databases">
        <title>Genome of the blue death feigning beetle - Asbolus verrucosus.</title>
        <authorList>
            <person name="Rider S.D."/>
        </authorList>
    </citation>
    <scope>NUCLEOTIDE SEQUENCE [LARGE SCALE GENOMIC DNA]</scope>
    <source>
        <strain evidence="4">Butters</strain>
        <tissue evidence="4">Head and leg muscle</tissue>
    </source>
</reference>
<evidence type="ECO:0000313" key="5">
    <source>
        <dbReference type="Proteomes" id="UP000292052"/>
    </source>
</evidence>
<feature type="non-terminal residue" evidence="4">
    <location>
        <position position="24"/>
    </location>
</feature>
<accession>A0A482VRH9</accession>
<comment type="caution">
    <text evidence="4">The sequence shown here is derived from an EMBL/GenBank/DDBJ whole genome shotgun (WGS) entry which is preliminary data.</text>
</comment>
<dbReference type="InterPro" id="IPR017972">
    <property type="entry name" value="Cyt_P450_CS"/>
</dbReference>
<keyword evidence="2 3" id="KW-0503">Monooxygenase</keyword>
<dbReference type="InterPro" id="IPR036396">
    <property type="entry name" value="Cyt_P450_sf"/>
</dbReference>
<dbReference type="AlphaFoldDB" id="A0A482VRH9"/>
<proteinExistence type="inferred from homology"/>
<dbReference type="Gene3D" id="1.10.630.10">
    <property type="entry name" value="Cytochrome P450"/>
    <property type="match status" value="1"/>
</dbReference>
<evidence type="ECO:0000256" key="1">
    <source>
        <dbReference type="ARBA" id="ARBA00010617"/>
    </source>
</evidence>
<protein>
    <submittedName>
        <fullName evidence="4">p450 domain containing protein</fullName>
    </submittedName>
</protein>
<evidence type="ECO:0000256" key="2">
    <source>
        <dbReference type="ARBA" id="ARBA00023033"/>
    </source>
</evidence>
<sequence length="24" mass="2757">MNSRHNYSHIPFGEGPRICIGKNE</sequence>
<keyword evidence="3" id="KW-0560">Oxidoreductase</keyword>
<dbReference type="PROSITE" id="PS00086">
    <property type="entry name" value="CYTOCHROME_P450"/>
    <property type="match status" value="1"/>
</dbReference>
<keyword evidence="3" id="KW-0479">Metal-binding</keyword>
<comment type="similarity">
    <text evidence="1 3">Belongs to the cytochrome P450 family.</text>
</comment>
<dbReference type="GO" id="GO:0005506">
    <property type="term" value="F:iron ion binding"/>
    <property type="evidence" value="ECO:0007669"/>
    <property type="project" value="InterPro"/>
</dbReference>
<dbReference type="InterPro" id="IPR001128">
    <property type="entry name" value="Cyt_P450"/>
</dbReference>
<name>A0A482VRH9_ASBVE</name>
<keyword evidence="5" id="KW-1185">Reference proteome</keyword>
<evidence type="ECO:0000256" key="3">
    <source>
        <dbReference type="RuleBase" id="RU000461"/>
    </source>
</evidence>
<organism evidence="4 5">
    <name type="scientific">Asbolus verrucosus</name>
    <name type="common">Desert ironclad beetle</name>
    <dbReference type="NCBI Taxonomy" id="1661398"/>
    <lineage>
        <taxon>Eukaryota</taxon>
        <taxon>Metazoa</taxon>
        <taxon>Ecdysozoa</taxon>
        <taxon>Arthropoda</taxon>
        <taxon>Hexapoda</taxon>
        <taxon>Insecta</taxon>
        <taxon>Pterygota</taxon>
        <taxon>Neoptera</taxon>
        <taxon>Endopterygota</taxon>
        <taxon>Coleoptera</taxon>
        <taxon>Polyphaga</taxon>
        <taxon>Cucujiformia</taxon>
        <taxon>Tenebrionidae</taxon>
        <taxon>Pimeliinae</taxon>
        <taxon>Asbolus</taxon>
    </lineage>
</organism>
<dbReference type="SUPFAM" id="SSF48264">
    <property type="entry name" value="Cytochrome P450"/>
    <property type="match status" value="1"/>
</dbReference>
<dbReference type="GO" id="GO:0020037">
    <property type="term" value="F:heme binding"/>
    <property type="evidence" value="ECO:0007669"/>
    <property type="project" value="InterPro"/>
</dbReference>
<dbReference type="Pfam" id="PF00067">
    <property type="entry name" value="p450"/>
    <property type="match status" value="1"/>
</dbReference>
<dbReference type="EMBL" id="QDEB01074478">
    <property type="protein sequence ID" value="RZC35059.1"/>
    <property type="molecule type" value="Genomic_DNA"/>
</dbReference>
<dbReference type="Proteomes" id="UP000292052">
    <property type="component" value="Unassembled WGS sequence"/>
</dbReference>
<gene>
    <name evidence="4" type="ORF">BDFB_015330</name>
</gene>
<keyword evidence="3" id="KW-0349">Heme</keyword>
<dbReference type="GO" id="GO:0004497">
    <property type="term" value="F:monooxygenase activity"/>
    <property type="evidence" value="ECO:0007669"/>
    <property type="project" value="UniProtKB-KW"/>
</dbReference>
<keyword evidence="3" id="KW-0408">Iron</keyword>
<evidence type="ECO:0000313" key="4">
    <source>
        <dbReference type="EMBL" id="RZC35059.1"/>
    </source>
</evidence>